<accession>A0A853DU26</accession>
<evidence type="ECO:0000259" key="1">
    <source>
        <dbReference type="Pfam" id="PF04213"/>
    </source>
</evidence>
<dbReference type="InterPro" id="IPR007331">
    <property type="entry name" value="Htaa"/>
</dbReference>
<gene>
    <name evidence="2" type="ORF">HNR14_001066</name>
</gene>
<feature type="domain" description="Htaa" evidence="1">
    <location>
        <begin position="5"/>
        <end position="135"/>
    </location>
</feature>
<dbReference type="AlphaFoldDB" id="A0A853DU26"/>
<keyword evidence="3" id="KW-1185">Reference proteome</keyword>
<comment type="caution">
    <text evidence="2">The sequence shown here is derived from an EMBL/GenBank/DDBJ whole genome shotgun (WGS) entry which is preliminary data.</text>
</comment>
<reference evidence="2 3" key="1">
    <citation type="submission" date="2020-07" db="EMBL/GenBank/DDBJ databases">
        <title>Sequencing the genomes of 1000 actinobacteria strains.</title>
        <authorList>
            <person name="Klenk H.-P."/>
        </authorList>
    </citation>
    <scope>NUCLEOTIDE SEQUENCE [LARGE SCALE GENOMIC DNA]</scope>
    <source>
        <strain evidence="2 3">DSM 15166</strain>
    </source>
</reference>
<dbReference type="Proteomes" id="UP000521075">
    <property type="component" value="Unassembled WGS sequence"/>
</dbReference>
<sequence>MYDSDLVWGIRASFLAYVEVVGAIEVILPASRAAAGALRFPLAEVADNEFRYSGKVAFRAHHGALSLTIGDPWIRVRGNHDATMSLLHLTASHPDGKRVVVAKVAPDGATELVEAGAALFDYQYPVGAELDPVRFASRRLSTSHGIG</sequence>
<dbReference type="Pfam" id="PF04213">
    <property type="entry name" value="HtaA"/>
    <property type="match status" value="1"/>
</dbReference>
<evidence type="ECO:0000313" key="2">
    <source>
        <dbReference type="EMBL" id="NYK09185.1"/>
    </source>
</evidence>
<name>A0A853DU26_9MICO</name>
<proteinExistence type="predicted"/>
<dbReference type="RefSeq" id="WP_179700202.1">
    <property type="nucleotide sequence ID" value="NZ_BAAAHA010000004.1"/>
</dbReference>
<organism evidence="2 3">
    <name type="scientific">Leifsonia naganoensis</name>
    <dbReference type="NCBI Taxonomy" id="150025"/>
    <lineage>
        <taxon>Bacteria</taxon>
        <taxon>Bacillati</taxon>
        <taxon>Actinomycetota</taxon>
        <taxon>Actinomycetes</taxon>
        <taxon>Micrococcales</taxon>
        <taxon>Microbacteriaceae</taxon>
        <taxon>Leifsonia</taxon>
    </lineage>
</organism>
<protein>
    <recommendedName>
        <fullName evidence="1">Htaa domain-containing protein</fullName>
    </recommendedName>
</protein>
<evidence type="ECO:0000313" key="3">
    <source>
        <dbReference type="Proteomes" id="UP000521075"/>
    </source>
</evidence>
<dbReference type="EMBL" id="JACCHJ010000001">
    <property type="protein sequence ID" value="NYK09185.1"/>
    <property type="molecule type" value="Genomic_DNA"/>
</dbReference>